<comment type="domain">
    <text evidence="14">The ZP domain is involved in the polymerization of the ZP proteins to form the zona pellucida.</text>
</comment>
<dbReference type="Proteomes" id="UP000677803">
    <property type="component" value="Unassembled WGS sequence"/>
</dbReference>
<keyword evidence="6 14" id="KW-0272">Extracellular matrix</keyword>
<keyword evidence="9 14" id="KW-0732">Signal</keyword>
<dbReference type="InterPro" id="IPR055356">
    <property type="entry name" value="ZP-N"/>
</dbReference>
<dbReference type="PRINTS" id="PR00023">
    <property type="entry name" value="ZPELLUCIDA"/>
</dbReference>
<dbReference type="OrthoDB" id="8880842at2759"/>
<dbReference type="GO" id="GO:0007339">
    <property type="term" value="P:binding of sperm to zona pellucida"/>
    <property type="evidence" value="ECO:0007669"/>
    <property type="project" value="UniProtKB-UniRule"/>
</dbReference>
<keyword evidence="4 14" id="KW-1003">Cell membrane</keyword>
<keyword evidence="13" id="KW-0325">Glycoprotein</keyword>
<dbReference type="PROSITE" id="PS51257">
    <property type="entry name" value="PROKAR_LIPOPROTEIN"/>
    <property type="match status" value="1"/>
</dbReference>
<keyword evidence="5 14" id="KW-0964">Secreted</keyword>
<evidence type="ECO:0000256" key="2">
    <source>
        <dbReference type="ARBA" id="ARBA00006735"/>
    </source>
</evidence>
<feature type="chain" id="PRO_5035964638" description="Zona pellucida sperm-binding protein 3" evidence="14">
    <location>
        <begin position="24"/>
        <end position="513"/>
    </location>
</feature>
<comment type="function">
    <text evidence="14">Component of the zona pellucida, an extracellular matrix surrounding oocytes which mediates sperm binding, induction of the acrosome reaction and prevents post-fertilization polyspermy. The zona pellucida is composed of 3 to 4 glycoproteins, ZP1, ZP2, ZP3, and ZP4. ZP3 is essential for sperm binding and zona matrix formation.</text>
</comment>
<keyword evidence="17" id="KW-1185">Reference proteome</keyword>
<dbReference type="Gene3D" id="2.60.40.4100">
    <property type="entry name" value="Zona pellucida, ZP-C domain"/>
    <property type="match status" value="1"/>
</dbReference>
<name>A0A8S4BF38_9TELE</name>
<sequence>MGFRVAAFFGFVLFLSCGNLCSAAQIHSVLITNETLHQVSQNQVKTSSEQTALNQTEQSHLVRSPVTSQLRTYHLRKPADRPKALLRVEGHKLQRAQARGLHSELKESTQAQEVLQSRAQDPHLPVEKESKVLVKVKQQVPVPAESVLARCGEKKVTIAVNQDFLGGCAAVDTVDHVLMFQVELQNCSSTVMMTEEAIIYTFTLKYFPKPVGKTPILKTNPVEMNVRCHYQRRQYVSSDAMRPAWTTFASKQQADQRLHLSLRLMTEDWQSQRPSNVYFLSDVMHMEVSVLQGHHVPLRIFVDSCVATVNPDPSSRPRYPFINNYGCFNDSKLTGSKSYFLPQNQQDKLHFQLEAFKFYQDDRNALYISCHLKATKVDAPIDGQHKACSYLTEAKRWVASGGDNNVCRCCESSCSSRQRQRRSLAANAALQWEGMAAPGPILLEDGIQNEGLTGTSEPRTNESPAVWRRCSTVCGVRLTAVLVYCQSHADPLPSLPTPEANKKPYLMIRQQEV</sequence>
<dbReference type="FunFam" id="2.60.40.4100:FF:000002">
    <property type="entry name" value="Zona pellucida sperm-binding protein 3"/>
    <property type="match status" value="1"/>
</dbReference>
<evidence type="ECO:0000256" key="11">
    <source>
        <dbReference type="ARBA" id="ARBA00023136"/>
    </source>
</evidence>
<feature type="signal peptide" evidence="14">
    <location>
        <begin position="1"/>
        <end position="23"/>
    </location>
</feature>
<evidence type="ECO:0000313" key="16">
    <source>
        <dbReference type="EMBL" id="CAG5932744.1"/>
    </source>
</evidence>
<evidence type="ECO:0000313" key="17">
    <source>
        <dbReference type="Proteomes" id="UP000677803"/>
    </source>
</evidence>
<dbReference type="GO" id="GO:0032190">
    <property type="term" value="F:acrosin binding"/>
    <property type="evidence" value="ECO:0007669"/>
    <property type="project" value="TreeGrafter"/>
</dbReference>
<dbReference type="InterPro" id="IPR001507">
    <property type="entry name" value="ZP_dom"/>
</dbReference>
<dbReference type="GO" id="GO:0035804">
    <property type="term" value="F:structural constituent of egg coat"/>
    <property type="evidence" value="ECO:0007669"/>
    <property type="project" value="UniProtKB-UniRule"/>
</dbReference>
<keyword evidence="11" id="KW-0472">Membrane</keyword>
<evidence type="ECO:0000256" key="13">
    <source>
        <dbReference type="ARBA" id="ARBA00023180"/>
    </source>
</evidence>
<comment type="PTM">
    <text evidence="14">Proteolytically cleaved before the transmembrane segment to yield the secreted ectodomain incorporated in the zona pellucida.</text>
</comment>
<keyword evidence="12 14" id="KW-1015">Disulfide bond</keyword>
<dbReference type="SMART" id="SM00241">
    <property type="entry name" value="ZP"/>
    <property type="match status" value="1"/>
</dbReference>
<dbReference type="PANTHER" id="PTHR11576">
    <property type="entry name" value="ZONA PELLUCIDA SPERM-BINDING PROTEIN 3"/>
    <property type="match status" value="1"/>
</dbReference>
<dbReference type="FunFam" id="2.60.40.3210:FF:000001">
    <property type="entry name" value="Zona pellucida sperm-binding protein 3"/>
    <property type="match status" value="1"/>
</dbReference>
<evidence type="ECO:0000256" key="10">
    <source>
        <dbReference type="ARBA" id="ARBA00022989"/>
    </source>
</evidence>
<evidence type="ECO:0000256" key="12">
    <source>
        <dbReference type="ARBA" id="ARBA00023157"/>
    </source>
</evidence>
<dbReference type="EMBL" id="CAJRST010015557">
    <property type="protein sequence ID" value="CAG5932744.1"/>
    <property type="molecule type" value="Genomic_DNA"/>
</dbReference>
<dbReference type="PROSITE" id="PS51034">
    <property type="entry name" value="ZP_2"/>
    <property type="match status" value="1"/>
</dbReference>
<dbReference type="GO" id="GO:0035803">
    <property type="term" value="P:egg coat formation"/>
    <property type="evidence" value="ECO:0007669"/>
    <property type="project" value="UniProtKB-UniRule"/>
</dbReference>
<evidence type="ECO:0000256" key="9">
    <source>
        <dbReference type="ARBA" id="ARBA00022729"/>
    </source>
</evidence>
<comment type="subcellular location">
    <subcellularLocation>
        <location evidence="1">Secreted</location>
        <location evidence="1">Extracellular space</location>
        <location evidence="1">Extracellular matrix</location>
    </subcellularLocation>
    <subcellularLocation>
        <location evidence="14">Zona pellucida</location>
    </subcellularLocation>
    <subcellularLocation>
        <location evidence="14">Cell membrane</location>
        <topology evidence="14">Single-pass type I membrane protein</topology>
    </subcellularLocation>
</comment>
<comment type="caution">
    <text evidence="16">The sequence shown here is derived from an EMBL/GenBank/DDBJ whole genome shotgun (WGS) entry which is preliminary data.</text>
</comment>
<dbReference type="Pfam" id="PF00100">
    <property type="entry name" value="Zona_pellucida"/>
    <property type="match status" value="1"/>
</dbReference>
<protein>
    <recommendedName>
        <fullName evidence="3 14">Zona pellucida sperm-binding protein 3</fullName>
    </recommendedName>
</protein>
<dbReference type="GO" id="GO:2000344">
    <property type="term" value="P:positive regulation of acrosome reaction"/>
    <property type="evidence" value="ECO:0007669"/>
    <property type="project" value="UniProtKB-UniRule"/>
</dbReference>
<accession>A0A8S4BF38</accession>
<evidence type="ECO:0000256" key="1">
    <source>
        <dbReference type="ARBA" id="ARBA00004498"/>
    </source>
</evidence>
<dbReference type="GO" id="GO:0005886">
    <property type="term" value="C:plasma membrane"/>
    <property type="evidence" value="ECO:0007669"/>
    <property type="project" value="UniProtKB-SubCell"/>
</dbReference>
<gene>
    <name evidence="16" type="ORF">MMEN_LOCUS13388</name>
</gene>
<evidence type="ECO:0000256" key="4">
    <source>
        <dbReference type="ARBA" id="ARBA00022475"/>
    </source>
</evidence>
<dbReference type="InterPro" id="IPR055355">
    <property type="entry name" value="ZP-C"/>
</dbReference>
<evidence type="ECO:0000256" key="7">
    <source>
        <dbReference type="ARBA" id="ARBA00022685"/>
    </source>
</evidence>
<dbReference type="InterPro" id="IPR048290">
    <property type="entry name" value="ZP_chr"/>
</dbReference>
<keyword evidence="8" id="KW-0812">Transmembrane</keyword>
<keyword evidence="7 14" id="KW-0165">Cleavage on pair of basic residues</keyword>
<dbReference type="Pfam" id="PF23344">
    <property type="entry name" value="ZP-N"/>
    <property type="match status" value="1"/>
</dbReference>
<organism evidence="16 17">
    <name type="scientific">Menidia menidia</name>
    <name type="common">Atlantic silverside</name>
    <dbReference type="NCBI Taxonomy" id="238744"/>
    <lineage>
        <taxon>Eukaryota</taxon>
        <taxon>Metazoa</taxon>
        <taxon>Chordata</taxon>
        <taxon>Craniata</taxon>
        <taxon>Vertebrata</taxon>
        <taxon>Euteleostomi</taxon>
        <taxon>Actinopterygii</taxon>
        <taxon>Neopterygii</taxon>
        <taxon>Teleostei</taxon>
        <taxon>Neoteleostei</taxon>
        <taxon>Acanthomorphata</taxon>
        <taxon>Ovalentaria</taxon>
        <taxon>Atherinomorphae</taxon>
        <taxon>Atheriniformes</taxon>
        <taxon>Atherinopsidae</taxon>
        <taxon>Menidiinae</taxon>
        <taxon>Menidia</taxon>
    </lineage>
</organism>
<evidence type="ECO:0000259" key="15">
    <source>
        <dbReference type="PROSITE" id="PS51034"/>
    </source>
</evidence>
<reference evidence="16" key="1">
    <citation type="submission" date="2021-05" db="EMBL/GenBank/DDBJ databases">
        <authorList>
            <person name="Tigano A."/>
        </authorList>
    </citation>
    <scope>NUCLEOTIDE SEQUENCE</scope>
</reference>
<dbReference type="InterPro" id="IPR042235">
    <property type="entry name" value="ZP-C_dom"/>
</dbReference>
<keyword evidence="10" id="KW-1133">Transmembrane helix</keyword>
<dbReference type="GO" id="GO:0035805">
    <property type="term" value="C:egg coat"/>
    <property type="evidence" value="ECO:0007669"/>
    <property type="project" value="UniProtKB-SubCell"/>
</dbReference>
<evidence type="ECO:0000256" key="5">
    <source>
        <dbReference type="ARBA" id="ARBA00022525"/>
    </source>
</evidence>
<evidence type="ECO:0000256" key="8">
    <source>
        <dbReference type="ARBA" id="ARBA00022692"/>
    </source>
</evidence>
<evidence type="ECO:0000256" key="14">
    <source>
        <dbReference type="RuleBase" id="RU367066"/>
    </source>
</evidence>
<dbReference type="Gene3D" id="2.60.40.3210">
    <property type="entry name" value="Zona pellucida, ZP-N domain"/>
    <property type="match status" value="1"/>
</dbReference>
<feature type="domain" description="ZP" evidence="15">
    <location>
        <begin position="126"/>
        <end position="395"/>
    </location>
</feature>
<proteinExistence type="inferred from homology"/>
<dbReference type="AlphaFoldDB" id="A0A8S4BF38"/>
<evidence type="ECO:0000256" key="3">
    <source>
        <dbReference type="ARBA" id="ARBA00017980"/>
    </source>
</evidence>
<comment type="similarity">
    <text evidence="2 14">Belongs to the ZP domain family. ZPC subfamily.</text>
</comment>
<evidence type="ECO:0000256" key="6">
    <source>
        <dbReference type="ARBA" id="ARBA00022530"/>
    </source>
</evidence>
<dbReference type="PANTHER" id="PTHR11576:SF2">
    <property type="entry name" value="ZONA PELLUCIDA SPERM-BINDING PROTEIN 3"/>
    <property type="match status" value="1"/>
</dbReference>